<dbReference type="Pfam" id="PF02142">
    <property type="entry name" value="MGS"/>
    <property type="match status" value="1"/>
</dbReference>
<evidence type="ECO:0000256" key="3">
    <source>
        <dbReference type="ARBA" id="ARBA00007667"/>
    </source>
</evidence>
<dbReference type="EMBL" id="SDWV01000008">
    <property type="protein sequence ID" value="RYC11334.1"/>
    <property type="molecule type" value="Genomic_DNA"/>
</dbReference>
<evidence type="ECO:0000256" key="1">
    <source>
        <dbReference type="ARBA" id="ARBA00004844"/>
    </source>
</evidence>
<dbReference type="GO" id="GO:0004643">
    <property type="term" value="F:phosphoribosylaminoimidazolecarboxamide formyltransferase activity"/>
    <property type="evidence" value="ECO:0007669"/>
    <property type="project" value="UniProtKB-UniRule"/>
</dbReference>
<dbReference type="FunFam" id="3.40.50.1380:FF:000001">
    <property type="entry name" value="Bifunctional purine biosynthesis protein PurH"/>
    <property type="match status" value="1"/>
</dbReference>
<comment type="domain">
    <text evidence="10">The IMP cyclohydrolase activity resides in the N-terminal region.</text>
</comment>
<keyword evidence="7 10" id="KW-0511">Multifunctional enzyme</keyword>
<dbReference type="SUPFAM" id="SSF52335">
    <property type="entry name" value="Methylglyoxal synthase-like"/>
    <property type="match status" value="1"/>
</dbReference>
<proteinExistence type="inferred from homology"/>
<dbReference type="NCBIfam" id="NF002049">
    <property type="entry name" value="PRK00881.1"/>
    <property type="match status" value="1"/>
</dbReference>
<dbReference type="AlphaFoldDB" id="A0A4Q2T300"/>
<gene>
    <name evidence="10 12" type="primary">purH</name>
    <name evidence="12" type="ORF">EUA94_09370</name>
</gene>
<dbReference type="PIRSF" id="PIRSF000414">
    <property type="entry name" value="AICARFT_IMPCHas"/>
    <property type="match status" value="1"/>
</dbReference>
<evidence type="ECO:0000256" key="5">
    <source>
        <dbReference type="ARBA" id="ARBA00022755"/>
    </source>
</evidence>
<dbReference type="InterPro" id="IPR016193">
    <property type="entry name" value="Cytidine_deaminase-like"/>
</dbReference>
<organism evidence="12 13">
    <name type="scientific">Nocardioides zhouii</name>
    <dbReference type="NCBI Taxonomy" id="1168729"/>
    <lineage>
        <taxon>Bacteria</taxon>
        <taxon>Bacillati</taxon>
        <taxon>Actinomycetota</taxon>
        <taxon>Actinomycetes</taxon>
        <taxon>Propionibacteriales</taxon>
        <taxon>Nocardioidaceae</taxon>
        <taxon>Nocardioides</taxon>
    </lineage>
</organism>
<dbReference type="PANTHER" id="PTHR11692">
    <property type="entry name" value="BIFUNCTIONAL PURINE BIOSYNTHESIS PROTEIN PURH"/>
    <property type="match status" value="1"/>
</dbReference>
<evidence type="ECO:0000259" key="11">
    <source>
        <dbReference type="PROSITE" id="PS51855"/>
    </source>
</evidence>
<comment type="pathway">
    <text evidence="1 10">Purine metabolism; IMP biosynthesis via de novo pathway; IMP from 5-formamido-1-(5-phospho-D-ribosyl)imidazole-4-carboxamide: step 1/1.</text>
</comment>
<dbReference type="EC" id="3.5.4.10" evidence="10"/>
<sequence length="523" mass="54768">MPTPMRIPIRRALVSVYDKAGLDDLVRGLHEAGVALVSTGGSAALIESLGLPVTKVEDLTGFPECLDGRVKTLHPRVHAGILADRRLESHVAQLEELGVEPFDLVVSNLYPFTQTVTSGASPDECVEQIDIGGPSMVRAAAKNHPSVAIVTSPATYDAVLAAVAAGGFTLAERQRLAAEAFVHTATYDVHVASWMGNVLTDTSEGSGFPAWMGATWNKEAVLRYGENPHQGAALYSNGFLPEGPGLAQATQHHGKEMSHNNYVDADAARRAAYDFDGPAVAIIKHANPCGIAVGDDVAAAHRKAHECDPVSAFGGVIATNVPVSVEMARQVAEIFTEVIVAPGYEDGAIEALQAKKNIRILECPPLHRGGGEMRAISGGLLLQARDVISAEGDDPSAWTLATGEAASPEVLADLAFAWRACRAVKSNAILLAADGASVGVGMGQVNRVDSCRLAVERAGERVTSAVAASDAFFPFADGPQILIDAGVRAIVQPGGSVRDPEVVAACEAAGVTMYLTGTRHFFH</sequence>
<dbReference type="GO" id="GO:0003937">
    <property type="term" value="F:IMP cyclohydrolase activity"/>
    <property type="evidence" value="ECO:0007669"/>
    <property type="project" value="UniProtKB-UniRule"/>
</dbReference>
<comment type="pathway">
    <text evidence="2 10">Purine metabolism; IMP biosynthesis via de novo pathway; 5-formamido-1-(5-phospho-D-ribosyl)imidazole-4-carboxamide from 5-amino-1-(5-phospho-D-ribosyl)imidazole-4-carboxamide (10-formyl THF route): step 1/1.</text>
</comment>
<dbReference type="InterPro" id="IPR011607">
    <property type="entry name" value="MGS-like_dom"/>
</dbReference>
<evidence type="ECO:0000256" key="8">
    <source>
        <dbReference type="ARBA" id="ARBA00050488"/>
    </source>
</evidence>
<dbReference type="SMART" id="SM00798">
    <property type="entry name" value="AICARFT_IMPCHas"/>
    <property type="match status" value="1"/>
</dbReference>
<comment type="catalytic activity">
    <reaction evidence="8 10">
        <text>(6R)-10-formyltetrahydrofolate + 5-amino-1-(5-phospho-beta-D-ribosyl)imidazole-4-carboxamide = 5-formamido-1-(5-phospho-D-ribosyl)imidazole-4-carboxamide + (6S)-5,6,7,8-tetrahydrofolate</text>
        <dbReference type="Rhea" id="RHEA:22192"/>
        <dbReference type="ChEBI" id="CHEBI:57453"/>
        <dbReference type="ChEBI" id="CHEBI:58467"/>
        <dbReference type="ChEBI" id="CHEBI:58475"/>
        <dbReference type="ChEBI" id="CHEBI:195366"/>
        <dbReference type="EC" id="2.1.2.3"/>
    </reaction>
</comment>
<comment type="caution">
    <text evidence="12">The sequence shown here is derived from an EMBL/GenBank/DDBJ whole genome shotgun (WGS) entry which is preliminary data.</text>
</comment>
<dbReference type="EC" id="2.1.2.3" evidence="10"/>
<evidence type="ECO:0000313" key="12">
    <source>
        <dbReference type="EMBL" id="RYC11334.1"/>
    </source>
</evidence>
<dbReference type="SMART" id="SM00851">
    <property type="entry name" value="MGS"/>
    <property type="match status" value="1"/>
</dbReference>
<feature type="domain" description="MGS-like" evidence="11">
    <location>
        <begin position="1"/>
        <end position="151"/>
    </location>
</feature>
<keyword evidence="5 10" id="KW-0658">Purine biosynthesis</keyword>
<dbReference type="UniPathway" id="UPA00074">
    <property type="reaction ID" value="UER00133"/>
</dbReference>
<name>A0A4Q2T300_9ACTN</name>
<accession>A0A4Q2T300</accession>
<evidence type="ECO:0000256" key="7">
    <source>
        <dbReference type="ARBA" id="ARBA00023268"/>
    </source>
</evidence>
<dbReference type="Gene3D" id="3.40.50.1380">
    <property type="entry name" value="Methylglyoxal synthase-like domain"/>
    <property type="match status" value="1"/>
</dbReference>
<dbReference type="GO" id="GO:0006189">
    <property type="term" value="P:'de novo' IMP biosynthetic process"/>
    <property type="evidence" value="ECO:0007669"/>
    <property type="project" value="UniProtKB-UniRule"/>
</dbReference>
<keyword evidence="6 10" id="KW-0378">Hydrolase</keyword>
<evidence type="ECO:0000256" key="4">
    <source>
        <dbReference type="ARBA" id="ARBA00022679"/>
    </source>
</evidence>
<dbReference type="CDD" id="cd01421">
    <property type="entry name" value="IMPCH"/>
    <property type="match status" value="1"/>
</dbReference>
<reference evidence="12 13" key="1">
    <citation type="submission" date="2019-01" db="EMBL/GenBank/DDBJ databases">
        <title>Novel species of Nocardioides.</title>
        <authorList>
            <person name="Liu Q."/>
            <person name="X Y.-H."/>
        </authorList>
    </citation>
    <scope>NUCLEOTIDE SEQUENCE [LARGE SCALE GENOMIC DNA]</scope>
    <source>
        <strain evidence="12 13">HLT2-9</strain>
    </source>
</reference>
<dbReference type="PROSITE" id="PS51855">
    <property type="entry name" value="MGS"/>
    <property type="match status" value="1"/>
</dbReference>
<dbReference type="GO" id="GO:0005829">
    <property type="term" value="C:cytosol"/>
    <property type="evidence" value="ECO:0007669"/>
    <property type="project" value="TreeGrafter"/>
</dbReference>
<evidence type="ECO:0000256" key="6">
    <source>
        <dbReference type="ARBA" id="ARBA00022801"/>
    </source>
</evidence>
<dbReference type="OrthoDB" id="9802065at2"/>
<evidence type="ECO:0000256" key="10">
    <source>
        <dbReference type="HAMAP-Rule" id="MF_00139"/>
    </source>
</evidence>
<dbReference type="HAMAP" id="MF_00139">
    <property type="entry name" value="PurH"/>
    <property type="match status" value="1"/>
</dbReference>
<dbReference type="SUPFAM" id="SSF53927">
    <property type="entry name" value="Cytidine deaminase-like"/>
    <property type="match status" value="1"/>
</dbReference>
<dbReference type="PANTHER" id="PTHR11692:SF0">
    <property type="entry name" value="BIFUNCTIONAL PURINE BIOSYNTHESIS PROTEIN ATIC"/>
    <property type="match status" value="1"/>
</dbReference>
<dbReference type="NCBIfam" id="TIGR00355">
    <property type="entry name" value="purH"/>
    <property type="match status" value="1"/>
</dbReference>
<dbReference type="InterPro" id="IPR024051">
    <property type="entry name" value="AICAR_Tfase_dup_dom_sf"/>
</dbReference>
<dbReference type="FunFam" id="3.40.140.20:FF:000001">
    <property type="entry name" value="Bifunctional purine biosynthesis protein PurH"/>
    <property type="match status" value="1"/>
</dbReference>
<dbReference type="InterPro" id="IPR002695">
    <property type="entry name" value="PurH-like"/>
</dbReference>
<dbReference type="Pfam" id="PF01808">
    <property type="entry name" value="AICARFT_IMPCHas"/>
    <property type="match status" value="1"/>
</dbReference>
<keyword evidence="4 10" id="KW-0808">Transferase</keyword>
<evidence type="ECO:0000256" key="2">
    <source>
        <dbReference type="ARBA" id="ARBA00004954"/>
    </source>
</evidence>
<evidence type="ECO:0000256" key="9">
    <source>
        <dbReference type="ARBA" id="ARBA00050687"/>
    </source>
</evidence>
<comment type="catalytic activity">
    <reaction evidence="9 10">
        <text>IMP + H2O = 5-formamido-1-(5-phospho-D-ribosyl)imidazole-4-carboxamide</text>
        <dbReference type="Rhea" id="RHEA:18445"/>
        <dbReference type="ChEBI" id="CHEBI:15377"/>
        <dbReference type="ChEBI" id="CHEBI:58053"/>
        <dbReference type="ChEBI" id="CHEBI:58467"/>
        <dbReference type="EC" id="3.5.4.10"/>
    </reaction>
</comment>
<dbReference type="Proteomes" id="UP000291101">
    <property type="component" value="Unassembled WGS sequence"/>
</dbReference>
<comment type="similarity">
    <text evidence="3 10">Belongs to the PurH family.</text>
</comment>
<protein>
    <recommendedName>
        <fullName evidence="10">Bifunctional purine biosynthesis protein PurH</fullName>
    </recommendedName>
    <domain>
        <recommendedName>
            <fullName evidence="10">Phosphoribosylaminoimidazolecarboxamide formyltransferase</fullName>
            <ecNumber evidence="10">2.1.2.3</ecNumber>
        </recommendedName>
        <alternativeName>
            <fullName evidence="10">AICAR transformylase</fullName>
        </alternativeName>
    </domain>
    <domain>
        <recommendedName>
            <fullName evidence="10">IMP cyclohydrolase</fullName>
            <ecNumber evidence="10">3.5.4.10</ecNumber>
        </recommendedName>
        <alternativeName>
            <fullName evidence="10">ATIC</fullName>
        </alternativeName>
        <alternativeName>
            <fullName evidence="10">IMP synthase</fullName>
        </alternativeName>
        <alternativeName>
            <fullName evidence="10">Inosinicase</fullName>
        </alternativeName>
    </domain>
</protein>
<dbReference type="Gene3D" id="3.40.140.20">
    <property type="match status" value="2"/>
</dbReference>
<dbReference type="InterPro" id="IPR036914">
    <property type="entry name" value="MGS-like_dom_sf"/>
</dbReference>
<evidence type="ECO:0000313" key="13">
    <source>
        <dbReference type="Proteomes" id="UP000291101"/>
    </source>
</evidence>
<keyword evidence="13" id="KW-1185">Reference proteome</keyword>